<sequence length="105" mass="11765">MLRLGLNNLGEGDVLANRLNLHVHNLAGVATVDDNDVAAFDLRDTVTLLTKRLDCDLPDLTRVDRRALLSIWRRIRGGGRLTWRRRGGVREHANTTVLDDVEATL</sequence>
<reference evidence="2" key="1">
    <citation type="submission" date="2016-10" db="EMBL/GenBank/DDBJ databases">
        <authorList>
            <person name="Varghese N."/>
            <person name="Submissions S."/>
        </authorList>
    </citation>
    <scope>NUCLEOTIDE SEQUENCE [LARGE SCALE GENOMIC DNA]</scope>
    <source>
        <strain evidence="2">CGMCC 1.10121</strain>
    </source>
</reference>
<proteinExistence type="predicted"/>
<organism evidence="1 2">
    <name type="scientific">Halogranum amylolyticum</name>
    <dbReference type="NCBI Taxonomy" id="660520"/>
    <lineage>
        <taxon>Archaea</taxon>
        <taxon>Methanobacteriati</taxon>
        <taxon>Methanobacteriota</taxon>
        <taxon>Stenosarchaea group</taxon>
        <taxon>Halobacteria</taxon>
        <taxon>Halobacteriales</taxon>
        <taxon>Haloferacaceae</taxon>
    </lineage>
</organism>
<protein>
    <submittedName>
        <fullName evidence="1">Uncharacterized protein</fullName>
    </submittedName>
</protein>
<accession>A0A1H8WNH2</accession>
<dbReference type="AlphaFoldDB" id="A0A1H8WNH2"/>
<dbReference type="Proteomes" id="UP000199126">
    <property type="component" value="Unassembled WGS sequence"/>
</dbReference>
<name>A0A1H8WNH2_9EURY</name>
<keyword evidence="2" id="KW-1185">Reference proteome</keyword>
<gene>
    <name evidence="1" type="ORF">SAMN04487948_13521</name>
</gene>
<evidence type="ECO:0000313" key="1">
    <source>
        <dbReference type="EMBL" id="SEP29195.1"/>
    </source>
</evidence>
<dbReference type="EMBL" id="FODV01000035">
    <property type="protein sequence ID" value="SEP29195.1"/>
    <property type="molecule type" value="Genomic_DNA"/>
</dbReference>
<evidence type="ECO:0000313" key="2">
    <source>
        <dbReference type="Proteomes" id="UP000199126"/>
    </source>
</evidence>